<evidence type="ECO:0000313" key="2">
    <source>
        <dbReference type="Proteomes" id="UP000309997"/>
    </source>
</evidence>
<dbReference type="Proteomes" id="UP000309997">
    <property type="component" value="Unassembled WGS sequence"/>
</dbReference>
<organism evidence="1 2">
    <name type="scientific">Populus alba</name>
    <name type="common">White poplar</name>
    <dbReference type="NCBI Taxonomy" id="43335"/>
    <lineage>
        <taxon>Eukaryota</taxon>
        <taxon>Viridiplantae</taxon>
        <taxon>Streptophyta</taxon>
        <taxon>Embryophyta</taxon>
        <taxon>Tracheophyta</taxon>
        <taxon>Spermatophyta</taxon>
        <taxon>Magnoliopsida</taxon>
        <taxon>eudicotyledons</taxon>
        <taxon>Gunneridae</taxon>
        <taxon>Pentapetalae</taxon>
        <taxon>rosids</taxon>
        <taxon>fabids</taxon>
        <taxon>Malpighiales</taxon>
        <taxon>Salicaceae</taxon>
        <taxon>Saliceae</taxon>
        <taxon>Populus</taxon>
    </lineage>
</organism>
<gene>
    <name evidence="1" type="ORF">D5086_023029</name>
</gene>
<name>A0ACC4B8P3_POPAL</name>
<keyword evidence="2" id="KW-1185">Reference proteome</keyword>
<dbReference type="EMBL" id="RCHU02000012">
    <property type="protein sequence ID" value="KAL3574928.1"/>
    <property type="molecule type" value="Genomic_DNA"/>
</dbReference>
<proteinExistence type="predicted"/>
<evidence type="ECO:0000313" key="1">
    <source>
        <dbReference type="EMBL" id="KAL3574928.1"/>
    </source>
</evidence>
<protein>
    <submittedName>
        <fullName evidence="1">Uncharacterized protein</fullName>
    </submittedName>
</protein>
<sequence length="337" mass="36994">MAADQGKSMNIVHRLSSLPVLEQRDFDGLGKDSITGLRSASEHNIRDSNPINSSAAEKNAPISALQDSLRNFDPQNLSQSGLVELQYEYLIVVQKTGNLQPIILKAAEVELPIPNRARTAVSNSHDKLNELTEELCIVEESNLSWDCGRVRELENRIMKEGLKLETKISSLLAIKIPVSFIPKPPVEGNTRIQLSVVVSGTAGTPRKPHRSLDSISKADTLVVLSLGYNDGMAARFSTHTSLPLHDPLVNTSQQIQVPGTDNLLAFDPPRSLTPGSHGFGESNLNSYRGIEEFFSEDEIHTRSREILENKDTKHLLHILNMGGQAKILSDGSSSRQP</sequence>
<reference evidence="1 2" key="1">
    <citation type="journal article" date="2024" name="Plant Biotechnol. J.">
        <title>Genome and CRISPR/Cas9 system of a widespread forest tree (Populus alba) in the world.</title>
        <authorList>
            <person name="Liu Y.J."/>
            <person name="Jiang P.F."/>
            <person name="Han X.M."/>
            <person name="Li X.Y."/>
            <person name="Wang H.M."/>
            <person name="Wang Y.J."/>
            <person name="Wang X.X."/>
            <person name="Zeng Q.Y."/>
        </authorList>
    </citation>
    <scope>NUCLEOTIDE SEQUENCE [LARGE SCALE GENOMIC DNA]</scope>
    <source>
        <strain evidence="2">cv. PAL-ZL1</strain>
    </source>
</reference>
<comment type="caution">
    <text evidence="1">The sequence shown here is derived from an EMBL/GenBank/DDBJ whole genome shotgun (WGS) entry which is preliminary data.</text>
</comment>
<accession>A0ACC4B8P3</accession>